<dbReference type="InterPro" id="IPR024072">
    <property type="entry name" value="DHFR-like_dom_sf"/>
</dbReference>
<proteinExistence type="predicted"/>
<dbReference type="SUPFAM" id="SSF53597">
    <property type="entry name" value="Dihydrofolate reductase-like"/>
    <property type="match status" value="1"/>
</dbReference>
<name>T5KGN7_MICMQ</name>
<feature type="domain" description="Bacterial bifunctional deaminase-reductase C-terminal" evidence="1">
    <location>
        <begin position="26"/>
        <end position="199"/>
    </location>
</feature>
<dbReference type="PATRIC" id="fig|1333857.3.peg.2782"/>
<reference evidence="2 3" key="1">
    <citation type="journal article" date="2013" name="Genome Announc.">
        <title>Whole-genome sequences of five oyster-associated bacteria show potential for crude oil hydrocarbon degradation.</title>
        <authorList>
            <person name="Chauhan A."/>
            <person name="Green S."/>
            <person name="Pathak A."/>
            <person name="Thomas J."/>
            <person name="Venkatramanan R."/>
        </authorList>
    </citation>
    <scope>NUCLEOTIDE SEQUENCE [LARGE SCALE GENOMIC DNA]</scope>
    <source>
        <strain evidence="2 3">MF109</strain>
    </source>
</reference>
<gene>
    <name evidence="2" type="ORF">L687_04000</name>
</gene>
<accession>T5KGN7</accession>
<dbReference type="EMBL" id="ATAO01000206">
    <property type="protein sequence ID" value="EQM74629.1"/>
    <property type="molecule type" value="Genomic_DNA"/>
</dbReference>
<dbReference type="AlphaFoldDB" id="T5KGN7"/>
<organism evidence="2 3">
    <name type="scientific">Microbacterium maritypicum MF109</name>
    <dbReference type="NCBI Taxonomy" id="1333857"/>
    <lineage>
        <taxon>Bacteria</taxon>
        <taxon>Bacillati</taxon>
        <taxon>Actinomycetota</taxon>
        <taxon>Actinomycetes</taxon>
        <taxon>Micrococcales</taxon>
        <taxon>Microbacteriaceae</taxon>
        <taxon>Microbacterium</taxon>
    </lineage>
</organism>
<dbReference type="Proteomes" id="UP000016033">
    <property type="component" value="Unassembled WGS sequence"/>
</dbReference>
<dbReference type="GO" id="GO:0009231">
    <property type="term" value="P:riboflavin biosynthetic process"/>
    <property type="evidence" value="ECO:0007669"/>
    <property type="project" value="InterPro"/>
</dbReference>
<dbReference type="Pfam" id="PF01872">
    <property type="entry name" value="RibD_C"/>
    <property type="match status" value="1"/>
</dbReference>
<comment type="caution">
    <text evidence="2">The sequence shown here is derived from an EMBL/GenBank/DDBJ whole genome shotgun (WGS) entry which is preliminary data.</text>
</comment>
<sequence>MSGEATVRKPLAVASPQTYAPRMGLLTFSINVTLDGCVDHREGIADDETHAHFTRLLQESGAMLWGRTTYEMMEDAWPAVARGEVDAPRALYDWAVALDAKPKYVVSSTREDFPWAHSHRLVGDLRTSVQRLKDDTPDGVLLGSGMLASALDRLDLIDEYRFLVHPRIVGHGPTLYQDGLPGTRRLELISATPLRSGVIATHYRRAR</sequence>
<protein>
    <recommendedName>
        <fullName evidence="1">Bacterial bifunctional deaminase-reductase C-terminal domain-containing protein</fullName>
    </recommendedName>
</protein>
<dbReference type="Gene3D" id="3.40.430.10">
    <property type="entry name" value="Dihydrofolate Reductase, subunit A"/>
    <property type="match status" value="1"/>
</dbReference>
<dbReference type="InterPro" id="IPR002734">
    <property type="entry name" value="RibDG_C"/>
</dbReference>
<dbReference type="InterPro" id="IPR050765">
    <property type="entry name" value="Riboflavin_Biosynth_HTPR"/>
</dbReference>
<dbReference type="PANTHER" id="PTHR38011">
    <property type="entry name" value="DIHYDROFOLATE REDUCTASE FAMILY PROTEIN (AFU_ORTHOLOGUE AFUA_8G06820)"/>
    <property type="match status" value="1"/>
</dbReference>
<evidence type="ECO:0000259" key="1">
    <source>
        <dbReference type="Pfam" id="PF01872"/>
    </source>
</evidence>
<dbReference type="PANTHER" id="PTHR38011:SF2">
    <property type="entry name" value="BIFUNCTIONAL DEAMINASE-REDUCTASE DOMAIN PROTEIN"/>
    <property type="match status" value="1"/>
</dbReference>
<dbReference type="GO" id="GO:0008703">
    <property type="term" value="F:5-amino-6-(5-phosphoribosylamino)uracil reductase activity"/>
    <property type="evidence" value="ECO:0007669"/>
    <property type="project" value="InterPro"/>
</dbReference>
<evidence type="ECO:0000313" key="2">
    <source>
        <dbReference type="EMBL" id="EQM74629.1"/>
    </source>
</evidence>
<evidence type="ECO:0000313" key="3">
    <source>
        <dbReference type="Proteomes" id="UP000016033"/>
    </source>
</evidence>